<comment type="caution">
    <text evidence="2">The sequence shown here is derived from an EMBL/GenBank/DDBJ whole genome shotgun (WGS) entry which is preliminary data.</text>
</comment>
<name>A0A699ZIY5_HAELA</name>
<reference evidence="2 3" key="1">
    <citation type="submission" date="2020-02" db="EMBL/GenBank/DDBJ databases">
        <title>Draft genome sequence of Haematococcus lacustris strain NIES-144.</title>
        <authorList>
            <person name="Morimoto D."/>
            <person name="Nakagawa S."/>
            <person name="Yoshida T."/>
            <person name="Sawayama S."/>
        </authorList>
    </citation>
    <scope>NUCLEOTIDE SEQUENCE [LARGE SCALE GENOMIC DNA]</scope>
    <source>
        <strain evidence="2 3">NIES-144</strain>
    </source>
</reference>
<feature type="compositionally biased region" description="Polar residues" evidence="1">
    <location>
        <begin position="9"/>
        <end position="21"/>
    </location>
</feature>
<dbReference type="Proteomes" id="UP000485058">
    <property type="component" value="Unassembled WGS sequence"/>
</dbReference>
<evidence type="ECO:0000313" key="2">
    <source>
        <dbReference type="EMBL" id="GFH18578.1"/>
    </source>
</evidence>
<dbReference type="EMBL" id="BLLF01001323">
    <property type="protein sequence ID" value="GFH18578.1"/>
    <property type="molecule type" value="Genomic_DNA"/>
</dbReference>
<accession>A0A699ZIY5</accession>
<gene>
    <name evidence="2" type="ORF">HaLaN_15407</name>
</gene>
<feature type="non-terminal residue" evidence="2">
    <location>
        <position position="1"/>
    </location>
</feature>
<sequence length="176" mass="19312">MGEEEADTLDTQAAAVQSQGPNRPKRAAASASQAQGTLNPAVGAVKGRAPRVKSGKEACDEANTPPLKPDTVWKLPDFDPIHPDVHDVDSEEQRIAFAREVEQKGFAKMRLPERLHPSRFPKLLWALLFLVIQFAEVIFKEGTFDDEGNMTDVGNRLGTDFGTGQRLQMSVTKSVK</sequence>
<protein>
    <submittedName>
        <fullName evidence="2">Uncharacterized protein</fullName>
    </submittedName>
</protein>
<evidence type="ECO:0000313" key="3">
    <source>
        <dbReference type="Proteomes" id="UP000485058"/>
    </source>
</evidence>
<keyword evidence="3" id="KW-1185">Reference proteome</keyword>
<feature type="non-terminal residue" evidence="2">
    <location>
        <position position="176"/>
    </location>
</feature>
<feature type="region of interest" description="Disordered" evidence="1">
    <location>
        <begin position="1"/>
        <end position="73"/>
    </location>
</feature>
<proteinExistence type="predicted"/>
<evidence type="ECO:0000256" key="1">
    <source>
        <dbReference type="SAM" id="MobiDB-lite"/>
    </source>
</evidence>
<organism evidence="2 3">
    <name type="scientific">Haematococcus lacustris</name>
    <name type="common">Green alga</name>
    <name type="synonym">Haematococcus pluvialis</name>
    <dbReference type="NCBI Taxonomy" id="44745"/>
    <lineage>
        <taxon>Eukaryota</taxon>
        <taxon>Viridiplantae</taxon>
        <taxon>Chlorophyta</taxon>
        <taxon>core chlorophytes</taxon>
        <taxon>Chlorophyceae</taxon>
        <taxon>CS clade</taxon>
        <taxon>Chlamydomonadales</taxon>
        <taxon>Haematococcaceae</taxon>
        <taxon>Haematococcus</taxon>
    </lineage>
</organism>
<dbReference type="AlphaFoldDB" id="A0A699ZIY5"/>